<comment type="catalytic activity">
    <reaction evidence="5 15">
        <text>L-phenylalanyl-tRNA(Phe) + an N-terminal L-alpha-aminoacyl-[protein] = an N-terminal L-phenylalanyl-L-alpha-aminoacyl-[protein] + tRNA(Phe)</text>
        <dbReference type="Rhea" id="RHEA:43632"/>
        <dbReference type="Rhea" id="RHEA-COMP:9668"/>
        <dbReference type="Rhea" id="RHEA-COMP:9699"/>
        <dbReference type="Rhea" id="RHEA-COMP:10636"/>
        <dbReference type="Rhea" id="RHEA-COMP:10637"/>
        <dbReference type="ChEBI" id="CHEBI:78442"/>
        <dbReference type="ChEBI" id="CHEBI:78531"/>
        <dbReference type="ChEBI" id="CHEBI:78597"/>
        <dbReference type="ChEBI" id="CHEBI:83561"/>
        <dbReference type="EC" id="2.3.2.6"/>
    </reaction>
</comment>
<comment type="function">
    <text evidence="8 15">Functions in the N-end rule pathway of protein degradation where it conjugates Leu, Phe and, less efficiently, Met from aminoacyl-tRNAs to the N-termini of proteins containing an N-terminal arginine or lysine.</text>
</comment>
<evidence type="ECO:0000256" key="7">
    <source>
        <dbReference type="ARBA" id="ARBA00051538"/>
    </source>
</evidence>
<comment type="similarity">
    <text evidence="9 15">Belongs to the L/F-transferase family.</text>
</comment>
<name>H8KWS2_SOLCM</name>
<dbReference type="Proteomes" id="UP000007590">
    <property type="component" value="Chromosome"/>
</dbReference>
<dbReference type="Pfam" id="PF03588">
    <property type="entry name" value="Leu_Phe_trans"/>
    <property type="match status" value="1"/>
</dbReference>
<dbReference type="InterPro" id="IPR042221">
    <property type="entry name" value="Leu/Phe-tRNA_Trfase_N"/>
</dbReference>
<dbReference type="GO" id="GO:0005737">
    <property type="term" value="C:cytoplasm"/>
    <property type="evidence" value="ECO:0007669"/>
    <property type="project" value="UniProtKB-SubCell"/>
</dbReference>
<organism evidence="16 17">
    <name type="scientific">Solitalea canadensis (strain ATCC 29591 / DSM 3403 / JCM 21819 / LMG 8368 / NBRC 15130 / NCIMB 12057 / USAM 9D)</name>
    <name type="common">Flexibacter canadensis</name>
    <dbReference type="NCBI Taxonomy" id="929556"/>
    <lineage>
        <taxon>Bacteria</taxon>
        <taxon>Pseudomonadati</taxon>
        <taxon>Bacteroidota</taxon>
        <taxon>Sphingobacteriia</taxon>
        <taxon>Sphingobacteriales</taxon>
        <taxon>Sphingobacteriaceae</taxon>
        <taxon>Solitalea</taxon>
    </lineage>
</organism>
<dbReference type="SUPFAM" id="SSF55729">
    <property type="entry name" value="Acyl-CoA N-acyltransferases (Nat)"/>
    <property type="match status" value="1"/>
</dbReference>
<keyword evidence="3 15" id="KW-0808">Transferase</keyword>
<dbReference type="AlphaFoldDB" id="H8KWS2"/>
<evidence type="ECO:0000256" key="14">
    <source>
        <dbReference type="ARBA" id="ARBA00083640"/>
    </source>
</evidence>
<evidence type="ECO:0000256" key="9">
    <source>
        <dbReference type="ARBA" id="ARBA00061535"/>
    </source>
</evidence>
<dbReference type="OrthoDB" id="9790282at2"/>
<dbReference type="PANTHER" id="PTHR30098:SF2">
    <property type="entry name" value="LEUCYL_PHENYLALANYL-TRNA--PROTEIN TRANSFERASE"/>
    <property type="match status" value="1"/>
</dbReference>
<evidence type="ECO:0000256" key="5">
    <source>
        <dbReference type="ARBA" id="ARBA00050607"/>
    </source>
</evidence>
<dbReference type="FunFam" id="3.30.70.3550:FF:000001">
    <property type="entry name" value="Leucyl/phenylalanyl-tRNA--protein transferase"/>
    <property type="match status" value="1"/>
</dbReference>
<dbReference type="GO" id="GO:0030163">
    <property type="term" value="P:protein catabolic process"/>
    <property type="evidence" value="ECO:0007669"/>
    <property type="project" value="UniProtKB-UniRule"/>
</dbReference>
<evidence type="ECO:0000256" key="1">
    <source>
        <dbReference type="ARBA" id="ARBA00004496"/>
    </source>
</evidence>
<reference evidence="16" key="1">
    <citation type="submission" date="2012-02" db="EMBL/GenBank/DDBJ databases">
        <title>The complete genome of Solitalea canadensis DSM 3403.</title>
        <authorList>
            <consortium name="US DOE Joint Genome Institute (JGI-PGF)"/>
            <person name="Lucas S."/>
            <person name="Copeland A."/>
            <person name="Lapidus A."/>
            <person name="Glavina del Rio T."/>
            <person name="Dalin E."/>
            <person name="Tice H."/>
            <person name="Bruce D."/>
            <person name="Goodwin L."/>
            <person name="Pitluck S."/>
            <person name="Peters L."/>
            <person name="Ovchinnikova G."/>
            <person name="Lu M."/>
            <person name="Kyrpides N."/>
            <person name="Mavromatis K."/>
            <person name="Ivanova N."/>
            <person name="Brettin T."/>
            <person name="Detter J.C."/>
            <person name="Han C."/>
            <person name="Larimer F."/>
            <person name="Land M."/>
            <person name="Hauser L."/>
            <person name="Markowitz V."/>
            <person name="Cheng J.-F."/>
            <person name="Hugenholtz P."/>
            <person name="Woyke T."/>
            <person name="Wu D."/>
            <person name="Spring S."/>
            <person name="Schroeder M."/>
            <person name="Kopitz M."/>
            <person name="Brambilla E."/>
            <person name="Klenk H.-P."/>
            <person name="Eisen J.A."/>
        </authorList>
    </citation>
    <scope>NUCLEOTIDE SEQUENCE</scope>
    <source>
        <strain evidence="16">DSM 3403</strain>
    </source>
</reference>
<dbReference type="InterPro" id="IPR004616">
    <property type="entry name" value="Leu/Phe-tRNA_Trfase"/>
</dbReference>
<evidence type="ECO:0000256" key="2">
    <source>
        <dbReference type="ARBA" id="ARBA00022490"/>
    </source>
</evidence>
<dbReference type="EC" id="2.3.2.6" evidence="10 15"/>
<comment type="subcellular location">
    <subcellularLocation>
        <location evidence="1 15">Cytoplasm</location>
    </subcellularLocation>
</comment>
<dbReference type="KEGG" id="scn:Solca_3241"/>
<evidence type="ECO:0000313" key="17">
    <source>
        <dbReference type="Proteomes" id="UP000007590"/>
    </source>
</evidence>
<dbReference type="InterPro" id="IPR042203">
    <property type="entry name" value="Leu/Phe-tRNA_Trfase_C"/>
</dbReference>
<keyword evidence="17" id="KW-1185">Reference proteome</keyword>
<evidence type="ECO:0000256" key="11">
    <source>
        <dbReference type="ARBA" id="ARBA00074372"/>
    </source>
</evidence>
<gene>
    <name evidence="15" type="primary">aat</name>
    <name evidence="16" type="ordered locus">Solca_3241</name>
</gene>
<evidence type="ECO:0000256" key="8">
    <source>
        <dbReference type="ARBA" id="ARBA00054043"/>
    </source>
</evidence>
<evidence type="ECO:0000256" key="15">
    <source>
        <dbReference type="HAMAP-Rule" id="MF_00688"/>
    </source>
</evidence>
<protein>
    <recommendedName>
        <fullName evidence="11 15">Leucyl/phenylalanyl-tRNA--protein transferase</fullName>
        <ecNumber evidence="10 15">2.3.2.6</ecNumber>
    </recommendedName>
    <alternativeName>
        <fullName evidence="12 15">L/F-transferase</fullName>
    </alternativeName>
    <alternativeName>
        <fullName evidence="13 15">Leucyltransferase</fullName>
    </alternativeName>
    <alternativeName>
        <fullName evidence="14 15">Phenyalanyltransferase</fullName>
    </alternativeName>
</protein>
<evidence type="ECO:0000256" key="10">
    <source>
        <dbReference type="ARBA" id="ARBA00066767"/>
    </source>
</evidence>
<comment type="catalytic activity">
    <reaction evidence="6 15">
        <text>N-terminal L-arginyl-[protein] + L-leucyl-tRNA(Leu) = N-terminal L-leucyl-L-arginyl-[protein] + tRNA(Leu) + H(+)</text>
        <dbReference type="Rhea" id="RHEA:50416"/>
        <dbReference type="Rhea" id="RHEA-COMP:9613"/>
        <dbReference type="Rhea" id="RHEA-COMP:9622"/>
        <dbReference type="Rhea" id="RHEA-COMP:12672"/>
        <dbReference type="Rhea" id="RHEA-COMP:12673"/>
        <dbReference type="ChEBI" id="CHEBI:15378"/>
        <dbReference type="ChEBI" id="CHEBI:64719"/>
        <dbReference type="ChEBI" id="CHEBI:78442"/>
        <dbReference type="ChEBI" id="CHEBI:78494"/>
        <dbReference type="ChEBI" id="CHEBI:133044"/>
        <dbReference type="EC" id="2.3.2.6"/>
    </reaction>
</comment>
<evidence type="ECO:0000256" key="12">
    <source>
        <dbReference type="ARBA" id="ARBA00077136"/>
    </source>
</evidence>
<dbReference type="InterPro" id="IPR016181">
    <property type="entry name" value="Acyl_CoA_acyltransferase"/>
</dbReference>
<dbReference type="NCBIfam" id="TIGR00667">
    <property type="entry name" value="aat"/>
    <property type="match status" value="1"/>
</dbReference>
<sequence>MPVYELSTEIIFPHPLLADDSGLLAYGGDLSPERLLVAYRHGIFPWYSEEDPILWHAPNPRFVLFPEKIKVSKSMKQVLRSGKFSITVNKDFKSVISNCQQICREGEPGTWITNEMLDAYVHMHKLGFAHSIEVWEDGGLVGGLYGINLGTVFYGESMFHKVSNASKVAFIYLAQTFPFSIIDCQMETPHLESLGAECIPIEEFLEILDKEADKENVIPAIR</sequence>
<dbReference type="PANTHER" id="PTHR30098">
    <property type="entry name" value="LEUCYL/PHENYLALANYL-TRNA--PROTEIN TRANSFERASE"/>
    <property type="match status" value="1"/>
</dbReference>
<dbReference type="STRING" id="929556.Solca_3241"/>
<dbReference type="EMBL" id="CP003349">
    <property type="protein sequence ID" value="AFD08251.1"/>
    <property type="molecule type" value="Genomic_DNA"/>
</dbReference>
<dbReference type="RefSeq" id="WP_014681475.1">
    <property type="nucleotide sequence ID" value="NC_017770.1"/>
</dbReference>
<keyword evidence="4 15" id="KW-0012">Acyltransferase</keyword>
<dbReference type="Gene3D" id="3.30.70.3550">
    <property type="entry name" value="Leucyl/phenylalanyl-tRNA-protein transferase, N-terminal domain"/>
    <property type="match status" value="1"/>
</dbReference>
<dbReference type="GO" id="GO:0008914">
    <property type="term" value="F:leucyl-tRNA--protein transferase activity"/>
    <property type="evidence" value="ECO:0007669"/>
    <property type="project" value="UniProtKB-UniRule"/>
</dbReference>
<evidence type="ECO:0000256" key="6">
    <source>
        <dbReference type="ARBA" id="ARBA00050652"/>
    </source>
</evidence>
<accession>H8KWS2</accession>
<evidence type="ECO:0000256" key="3">
    <source>
        <dbReference type="ARBA" id="ARBA00022679"/>
    </source>
</evidence>
<evidence type="ECO:0000256" key="4">
    <source>
        <dbReference type="ARBA" id="ARBA00023315"/>
    </source>
</evidence>
<proteinExistence type="inferred from homology"/>
<dbReference type="HOGENOM" id="CLU_075045_0_0_10"/>
<keyword evidence="2 15" id="KW-0963">Cytoplasm</keyword>
<dbReference type="HAMAP" id="MF_00688">
    <property type="entry name" value="Leu_Phe_trans"/>
    <property type="match status" value="1"/>
</dbReference>
<dbReference type="Gene3D" id="3.40.630.70">
    <property type="entry name" value="Leucyl/phenylalanyl-tRNA-protein transferase, C-terminal domain"/>
    <property type="match status" value="1"/>
</dbReference>
<comment type="catalytic activity">
    <reaction evidence="7 15">
        <text>N-terminal L-lysyl-[protein] + L-leucyl-tRNA(Leu) = N-terminal L-leucyl-L-lysyl-[protein] + tRNA(Leu) + H(+)</text>
        <dbReference type="Rhea" id="RHEA:12340"/>
        <dbReference type="Rhea" id="RHEA-COMP:9613"/>
        <dbReference type="Rhea" id="RHEA-COMP:9622"/>
        <dbReference type="Rhea" id="RHEA-COMP:12670"/>
        <dbReference type="Rhea" id="RHEA-COMP:12671"/>
        <dbReference type="ChEBI" id="CHEBI:15378"/>
        <dbReference type="ChEBI" id="CHEBI:65249"/>
        <dbReference type="ChEBI" id="CHEBI:78442"/>
        <dbReference type="ChEBI" id="CHEBI:78494"/>
        <dbReference type="ChEBI" id="CHEBI:133043"/>
        <dbReference type="EC" id="2.3.2.6"/>
    </reaction>
</comment>
<evidence type="ECO:0000256" key="13">
    <source>
        <dbReference type="ARBA" id="ARBA00077165"/>
    </source>
</evidence>
<dbReference type="eggNOG" id="COG2360">
    <property type="taxonomic scope" value="Bacteria"/>
</dbReference>
<evidence type="ECO:0000313" key="16">
    <source>
        <dbReference type="EMBL" id="AFD08251.1"/>
    </source>
</evidence>